<dbReference type="OrthoDB" id="1444189at2"/>
<sequence length="267" mass="30037">MKKFIIAFIALAITSSCNSSNDDISTPSNVDTTPILPTTIVVKNNSDSYSTKLSYDGDRIKEAYVSIDTLNAKNVYTYNGNNIIKEELQSLEGMISRIKEYSYSNDGKLISVKITDKTKSTPEIFVKDITYIDNNHIQFPKVIEGKLVKIDAYFDDNKNLIKANALSLDNKVLGTAKLDFDTKNSPYRNIRGYANIAMVGESIIAIDEEEVIAGNNNLLQSSISRTGISTNIVTNYSYMYNNNGYPTEKKWQYDEYGETTIKYSYNK</sequence>
<dbReference type="AlphaFoldDB" id="A0A3M7TC69"/>
<evidence type="ECO:0000313" key="2">
    <source>
        <dbReference type="EMBL" id="RNA60838.1"/>
    </source>
</evidence>
<accession>A0A3M7TC69</accession>
<evidence type="ECO:0000313" key="3">
    <source>
        <dbReference type="Proteomes" id="UP000278775"/>
    </source>
</evidence>
<dbReference type="RefSeq" id="WP_122635029.1">
    <property type="nucleotide sequence ID" value="NZ_QWIU01000002.1"/>
</dbReference>
<name>A0A3M7TC69_9FLAO</name>
<evidence type="ECO:0008006" key="4">
    <source>
        <dbReference type="Google" id="ProtNLM"/>
    </source>
</evidence>
<keyword evidence="1" id="KW-0732">Signal</keyword>
<organism evidence="2 3">
    <name type="scientific">Chryseobacterium nematophagum</name>
    <dbReference type="NCBI Taxonomy" id="2305228"/>
    <lineage>
        <taxon>Bacteria</taxon>
        <taxon>Pseudomonadati</taxon>
        <taxon>Bacteroidota</taxon>
        <taxon>Flavobacteriia</taxon>
        <taxon>Flavobacteriales</taxon>
        <taxon>Weeksellaceae</taxon>
        <taxon>Chryseobacterium group</taxon>
        <taxon>Chryseobacterium</taxon>
    </lineage>
</organism>
<gene>
    <name evidence="2" type="ORF">D1631_02240</name>
</gene>
<feature type="signal peptide" evidence="1">
    <location>
        <begin position="1"/>
        <end position="19"/>
    </location>
</feature>
<dbReference type="PROSITE" id="PS51257">
    <property type="entry name" value="PROKAR_LIPOPROTEIN"/>
    <property type="match status" value="1"/>
</dbReference>
<reference evidence="2 3" key="1">
    <citation type="submission" date="2018-08" db="EMBL/GenBank/DDBJ databases">
        <title>Chryseobacterium nematophagum: a novel matrix digesting pathogen of nematodes.</title>
        <authorList>
            <person name="Page A."/>
            <person name="Roberts M."/>
            <person name="Felix M.-A."/>
            <person name="Weir W."/>
        </authorList>
    </citation>
    <scope>NUCLEOTIDE SEQUENCE [LARGE SCALE GENOMIC DNA]</scope>
    <source>
        <strain evidence="2 3">JUb129</strain>
    </source>
</reference>
<protein>
    <recommendedName>
        <fullName evidence="4">DUF4595 domain-containing protein</fullName>
    </recommendedName>
</protein>
<comment type="caution">
    <text evidence="2">The sequence shown here is derived from an EMBL/GenBank/DDBJ whole genome shotgun (WGS) entry which is preliminary data.</text>
</comment>
<dbReference type="EMBL" id="QWIU01000002">
    <property type="protein sequence ID" value="RNA60838.1"/>
    <property type="molecule type" value="Genomic_DNA"/>
</dbReference>
<evidence type="ECO:0000256" key="1">
    <source>
        <dbReference type="SAM" id="SignalP"/>
    </source>
</evidence>
<proteinExistence type="predicted"/>
<dbReference type="Proteomes" id="UP000278775">
    <property type="component" value="Unassembled WGS sequence"/>
</dbReference>
<feature type="chain" id="PRO_5018031542" description="DUF4595 domain-containing protein" evidence="1">
    <location>
        <begin position="20"/>
        <end position="267"/>
    </location>
</feature>